<feature type="domain" description="HTH tetR-type" evidence="5">
    <location>
        <begin position="16"/>
        <end position="76"/>
    </location>
</feature>
<evidence type="ECO:0000256" key="1">
    <source>
        <dbReference type="ARBA" id="ARBA00023015"/>
    </source>
</evidence>
<gene>
    <name evidence="6" type="ORF">KFZ73_10625</name>
</gene>
<dbReference type="PRINTS" id="PR00455">
    <property type="entry name" value="HTHTETR"/>
</dbReference>
<dbReference type="SUPFAM" id="SSF48498">
    <property type="entry name" value="Tetracyclin repressor-like, C-terminal domain"/>
    <property type="match status" value="1"/>
</dbReference>
<evidence type="ECO:0000313" key="7">
    <source>
        <dbReference type="Proteomes" id="UP000676853"/>
    </source>
</evidence>
<reference evidence="6 7" key="1">
    <citation type="submission" date="2021-04" db="EMBL/GenBank/DDBJ databases">
        <title>Whole genome sequence analysis of a thiophenic sulfur metabolizing bacteria.</title>
        <authorList>
            <person name="Akhtar N."/>
            <person name="Akram J."/>
            <person name="Aslam A."/>
        </authorList>
    </citation>
    <scope>NUCLEOTIDE SEQUENCE [LARGE SCALE GENOMIC DNA]</scope>
    <source>
        <strain evidence="6 7">3OW</strain>
    </source>
</reference>
<dbReference type="PROSITE" id="PS50977">
    <property type="entry name" value="HTH_TETR_2"/>
    <property type="match status" value="1"/>
</dbReference>
<organism evidence="6 7">
    <name type="scientific">Tsukamurella paurometabola</name>
    <name type="common">Corynebacterium paurometabolum</name>
    <dbReference type="NCBI Taxonomy" id="2061"/>
    <lineage>
        <taxon>Bacteria</taxon>
        <taxon>Bacillati</taxon>
        <taxon>Actinomycetota</taxon>
        <taxon>Actinomycetes</taxon>
        <taxon>Mycobacteriales</taxon>
        <taxon>Tsukamurellaceae</taxon>
        <taxon>Tsukamurella</taxon>
    </lineage>
</organism>
<evidence type="ECO:0000256" key="3">
    <source>
        <dbReference type="ARBA" id="ARBA00023163"/>
    </source>
</evidence>
<dbReference type="PANTHER" id="PTHR30055:SF148">
    <property type="entry name" value="TETR-FAMILY TRANSCRIPTIONAL REGULATOR"/>
    <property type="match status" value="1"/>
</dbReference>
<protein>
    <submittedName>
        <fullName evidence="6">TetR/AcrR family transcriptional regulator C-terminal ligand-binding domain-containing protein</fullName>
    </submittedName>
</protein>
<dbReference type="EMBL" id="JAGXOE010000020">
    <property type="protein sequence ID" value="MBS4101695.1"/>
    <property type="molecule type" value="Genomic_DNA"/>
</dbReference>
<dbReference type="Gene3D" id="1.10.10.60">
    <property type="entry name" value="Homeodomain-like"/>
    <property type="match status" value="1"/>
</dbReference>
<evidence type="ECO:0000256" key="4">
    <source>
        <dbReference type="PROSITE-ProRule" id="PRU00335"/>
    </source>
</evidence>
<dbReference type="InterPro" id="IPR001647">
    <property type="entry name" value="HTH_TetR"/>
</dbReference>
<keyword evidence="2 4" id="KW-0238">DNA-binding</keyword>
<keyword evidence="3" id="KW-0804">Transcription</keyword>
<dbReference type="InterPro" id="IPR050109">
    <property type="entry name" value="HTH-type_TetR-like_transc_reg"/>
</dbReference>
<keyword evidence="1" id="KW-0805">Transcription regulation</keyword>
<feature type="DNA-binding region" description="H-T-H motif" evidence="4">
    <location>
        <begin position="39"/>
        <end position="58"/>
    </location>
</feature>
<keyword evidence="7" id="KW-1185">Reference proteome</keyword>
<evidence type="ECO:0000256" key="2">
    <source>
        <dbReference type="ARBA" id="ARBA00023125"/>
    </source>
</evidence>
<dbReference type="InterPro" id="IPR011075">
    <property type="entry name" value="TetR_C"/>
</dbReference>
<comment type="caution">
    <text evidence="6">The sequence shown here is derived from an EMBL/GenBank/DDBJ whole genome shotgun (WGS) entry which is preliminary data.</text>
</comment>
<dbReference type="Pfam" id="PF00440">
    <property type="entry name" value="TetR_N"/>
    <property type="match status" value="1"/>
</dbReference>
<evidence type="ECO:0000259" key="5">
    <source>
        <dbReference type="PROSITE" id="PS50977"/>
    </source>
</evidence>
<sequence length="201" mass="21507">MEREGAPRRRTGGRSARVREAVLAAALAQVAEHGFEGLRIAEVATRAGVAETTVYRRWSTPTALVADAVTELAAHGNPAPDTGDLRTDLLQVAQQIVALLARPGMARLVGTTLAMSHDDEVDAARRRFWDTRFEGIAPVIERAVDRGELTGLVTARDVIETVAAPIYFRILVGGAAPDDAFVGRCVDDALVLITARASREA</sequence>
<name>A0ABS5NCA0_TSUPA</name>
<dbReference type="Pfam" id="PF16859">
    <property type="entry name" value="TetR_C_11"/>
    <property type="match status" value="1"/>
</dbReference>
<evidence type="ECO:0000313" key="6">
    <source>
        <dbReference type="EMBL" id="MBS4101695.1"/>
    </source>
</evidence>
<accession>A0ABS5NCA0</accession>
<proteinExistence type="predicted"/>
<dbReference type="InterPro" id="IPR036271">
    <property type="entry name" value="Tet_transcr_reg_TetR-rel_C_sf"/>
</dbReference>
<dbReference type="SUPFAM" id="SSF46689">
    <property type="entry name" value="Homeodomain-like"/>
    <property type="match status" value="1"/>
</dbReference>
<dbReference type="Gene3D" id="1.10.357.10">
    <property type="entry name" value="Tetracycline Repressor, domain 2"/>
    <property type="match status" value="1"/>
</dbReference>
<dbReference type="Proteomes" id="UP000676853">
    <property type="component" value="Unassembled WGS sequence"/>
</dbReference>
<dbReference type="PANTHER" id="PTHR30055">
    <property type="entry name" value="HTH-TYPE TRANSCRIPTIONAL REGULATOR RUTR"/>
    <property type="match status" value="1"/>
</dbReference>
<dbReference type="InterPro" id="IPR009057">
    <property type="entry name" value="Homeodomain-like_sf"/>
</dbReference>